<comment type="catalytic activity">
    <reaction evidence="6">
        <text>Co-sirohydrochlorin + 2 H(+) = sirohydrochlorin + Co(2+)</text>
        <dbReference type="Rhea" id="RHEA:15893"/>
        <dbReference type="ChEBI" id="CHEBI:15378"/>
        <dbReference type="ChEBI" id="CHEBI:48828"/>
        <dbReference type="ChEBI" id="CHEBI:58351"/>
        <dbReference type="ChEBI" id="CHEBI:60049"/>
        <dbReference type="EC" id="4.99.1.3"/>
    </reaction>
</comment>
<dbReference type="UniPathway" id="UPA00148">
    <property type="reaction ID" value="UER00223"/>
</dbReference>
<dbReference type="InterPro" id="IPR002762">
    <property type="entry name" value="CbiX-like"/>
</dbReference>
<comment type="pathway">
    <text evidence="6">Cofactor biosynthesis; adenosylcobalamin biosynthesis; cob(II)yrinate a,c-diamide from sirohydrochlorin (anaerobic route): step 1/10.</text>
</comment>
<dbReference type="NCBIfam" id="NF002090">
    <property type="entry name" value="PRK00923.1"/>
    <property type="match status" value="1"/>
</dbReference>
<comment type="catalytic activity">
    <reaction evidence="6">
        <text>Ni-sirohydrochlorin + 2 H(+) = sirohydrochlorin + Ni(2+)</text>
        <dbReference type="Rhea" id="RHEA:52796"/>
        <dbReference type="ChEBI" id="CHEBI:15378"/>
        <dbReference type="ChEBI" id="CHEBI:49786"/>
        <dbReference type="ChEBI" id="CHEBI:58351"/>
        <dbReference type="ChEBI" id="CHEBI:136841"/>
        <dbReference type="EC" id="4.99.1.11"/>
    </reaction>
</comment>
<dbReference type="Pfam" id="PF01903">
    <property type="entry name" value="CbiX"/>
    <property type="match status" value="1"/>
</dbReference>
<keyword evidence="5 6" id="KW-0170">Cobalt</keyword>
<feature type="compositionally biased region" description="Basic and acidic residues" evidence="7">
    <location>
        <begin position="97"/>
        <end position="117"/>
    </location>
</feature>
<dbReference type="HAMAP" id="MF_00785">
    <property type="entry name" value="CbiX"/>
    <property type="match status" value="1"/>
</dbReference>
<dbReference type="GeneID" id="30413059"/>
<dbReference type="PATRIC" id="fig|129848.4.peg.2271"/>
<dbReference type="STRING" id="118062.MCBB_2224"/>
<dbReference type="EC" id="4.99.1.11" evidence="6"/>
<keyword evidence="4 6" id="KW-0456">Lyase</keyword>
<dbReference type="Proteomes" id="UP000094707">
    <property type="component" value="Chromosome I"/>
</dbReference>
<dbReference type="InterPro" id="IPR050963">
    <property type="entry name" value="Sirohydro_Cobaltochel/CbiX"/>
</dbReference>
<dbReference type="CDD" id="cd03416">
    <property type="entry name" value="CbiX_SirB_N"/>
    <property type="match status" value="1"/>
</dbReference>
<protein>
    <recommendedName>
        <fullName evidence="6">Sirohydrochlorin cobaltochelatase</fullName>
        <ecNumber evidence="6">4.99.1.3</ecNumber>
    </recommendedName>
    <alternativeName>
        <fullName evidence="6">CbiXS</fullName>
    </alternativeName>
    <alternativeName>
        <fullName evidence="6">Sirohydrochlorin nickelchelatase</fullName>
        <ecNumber evidence="6">4.99.1.11</ecNumber>
    </alternativeName>
</protein>
<keyword evidence="1 6" id="KW-0169">Cobalamin biosynthesis</keyword>
<proteinExistence type="inferred from homology"/>
<dbReference type="PANTHER" id="PTHR33542">
    <property type="entry name" value="SIROHYDROCHLORIN FERROCHELATASE, CHLOROPLASTIC"/>
    <property type="match status" value="1"/>
</dbReference>
<name>A0A1D3L552_9EURY</name>
<feature type="binding site" evidence="6">
    <location>
        <position position="53"/>
    </location>
    <ligand>
        <name>substrate</name>
    </ligand>
</feature>
<feature type="region of interest" description="Disordered" evidence="7">
    <location>
        <begin position="96"/>
        <end position="121"/>
    </location>
</feature>
<feature type="binding site" evidence="6">
    <location>
        <begin position="78"/>
        <end position="83"/>
    </location>
    <ligand>
        <name>substrate</name>
    </ligand>
</feature>
<feature type="binding site" evidence="6">
    <location>
        <position position="18"/>
    </location>
    <ligand>
        <name>Ni(2+)</name>
        <dbReference type="ChEBI" id="CHEBI:49786"/>
    </ligand>
</feature>
<reference evidence="8 9" key="1">
    <citation type="submission" date="2016-08" db="EMBL/GenBank/DDBJ databases">
        <authorList>
            <person name="Seilhamer J.J."/>
        </authorList>
    </citation>
    <scope>NUCLEOTIDE SEQUENCE [LARGE SCALE GENOMIC DNA]</scope>
    <source>
        <strain evidence="8">Buetzberg</strain>
    </source>
</reference>
<evidence type="ECO:0000256" key="6">
    <source>
        <dbReference type="HAMAP-Rule" id="MF_00785"/>
    </source>
</evidence>
<comment type="function">
    <text evidence="6">Catalyzes the insertion of Co(2+) into sirohydrochlorin as part of the anaerobic pathway to cobalamin biosynthesis. Involved in the biosynthesis of the unique nickel-containing tetrapyrrole coenzyme F430, the prosthetic group of methyl-coenzyme M reductase (MCR), which plays a key role in methanogenesis and anaerobic methane oxidation. Catalyzes the insertion of Ni(2+) into sirohydrochlorin to yield Ni-sirohydrochlorin.</text>
</comment>
<dbReference type="GO" id="GO:0016151">
    <property type="term" value="F:nickel cation binding"/>
    <property type="evidence" value="ECO:0007669"/>
    <property type="project" value="UniProtKB-UniRule"/>
</dbReference>
<feature type="active site" description="Proton acceptor" evidence="6">
    <location>
        <position position="18"/>
    </location>
</feature>
<keyword evidence="6" id="KW-0484">Methanogenesis</keyword>
<dbReference type="AlphaFoldDB" id="A0A1D3L552"/>
<dbReference type="GO" id="GO:0050897">
    <property type="term" value="F:cobalt ion binding"/>
    <property type="evidence" value="ECO:0007669"/>
    <property type="project" value="UniProtKB-UniRule"/>
</dbReference>
<dbReference type="InterPro" id="IPR023652">
    <property type="entry name" value="SiroHydchlorin_Cochelatase"/>
</dbReference>
<dbReference type="RefSeq" id="WP_071907795.1">
    <property type="nucleotide sequence ID" value="NZ_LT607756.1"/>
</dbReference>
<dbReference type="PANTHER" id="PTHR33542:SF3">
    <property type="entry name" value="SIROHYDROCHLORIN FERROCHELATASE, CHLOROPLASTIC"/>
    <property type="match status" value="1"/>
</dbReference>
<evidence type="ECO:0000256" key="4">
    <source>
        <dbReference type="ARBA" id="ARBA00023239"/>
    </source>
</evidence>
<feature type="binding site" evidence="6">
    <location>
        <position position="83"/>
    </location>
    <ligand>
        <name>Ni(2+)</name>
        <dbReference type="ChEBI" id="CHEBI:49786"/>
    </ligand>
</feature>
<feature type="binding site" evidence="6">
    <location>
        <position position="18"/>
    </location>
    <ligand>
        <name>Co(2+)</name>
        <dbReference type="ChEBI" id="CHEBI:48828"/>
    </ligand>
</feature>
<evidence type="ECO:0000256" key="1">
    <source>
        <dbReference type="ARBA" id="ARBA00022573"/>
    </source>
</evidence>
<comment type="subunit">
    <text evidence="6">Homotetramer; dimer of dimers.</text>
</comment>
<keyword evidence="3 6" id="KW-0479">Metal-binding</keyword>
<dbReference type="OrthoDB" id="11653at2157"/>
<evidence type="ECO:0000256" key="5">
    <source>
        <dbReference type="ARBA" id="ARBA00023285"/>
    </source>
</evidence>
<dbReference type="GO" id="GO:0015948">
    <property type="term" value="P:methanogenesis"/>
    <property type="evidence" value="ECO:0007669"/>
    <property type="project" value="UniProtKB-KW"/>
</dbReference>
<dbReference type="EMBL" id="LT607756">
    <property type="protein sequence ID" value="SCG86763.1"/>
    <property type="molecule type" value="Genomic_DNA"/>
</dbReference>
<evidence type="ECO:0000313" key="9">
    <source>
        <dbReference type="Proteomes" id="UP000094707"/>
    </source>
</evidence>
<keyword evidence="9" id="KW-1185">Reference proteome</keyword>
<keyword evidence="2 6" id="KW-0533">Nickel</keyword>
<sequence>MDTNSSSKNKVGVVLVGHGSRLPYGKDVVSQIADIYRKNGDNLVEVGFMNMNKPSIPQAINKLAAEGAEKIVVTPVFLAHGVHTTQDIPRILGLNNGHHEEEHDHSHEHGHEHSHDDGSDEEIEFEGEIIYTEPLGADARIAEIIKDRVEAAL</sequence>
<dbReference type="Gene3D" id="3.40.50.1400">
    <property type="match status" value="1"/>
</dbReference>
<organism evidence="8 9">
    <name type="scientific">Methanobacterium congolense</name>
    <dbReference type="NCBI Taxonomy" id="118062"/>
    <lineage>
        <taxon>Archaea</taxon>
        <taxon>Methanobacteriati</taxon>
        <taxon>Methanobacteriota</taxon>
        <taxon>Methanomada group</taxon>
        <taxon>Methanobacteria</taxon>
        <taxon>Methanobacteriales</taxon>
        <taxon>Methanobacteriaceae</taxon>
        <taxon>Methanobacterium</taxon>
    </lineage>
</organism>
<dbReference type="EC" id="4.99.1.3" evidence="6"/>
<comment type="similarity">
    <text evidence="6">Belongs to the CbiX family. CbiXS subfamily.</text>
</comment>
<evidence type="ECO:0000256" key="2">
    <source>
        <dbReference type="ARBA" id="ARBA00022596"/>
    </source>
</evidence>
<evidence type="ECO:0000256" key="7">
    <source>
        <dbReference type="SAM" id="MobiDB-lite"/>
    </source>
</evidence>
<feature type="binding site" evidence="6">
    <location>
        <position position="83"/>
    </location>
    <ligand>
        <name>Co(2+)</name>
        <dbReference type="ChEBI" id="CHEBI:48828"/>
    </ligand>
</feature>
<dbReference type="NCBIfam" id="NF033198">
    <property type="entry name" value="F430_CfbA"/>
    <property type="match status" value="1"/>
</dbReference>
<dbReference type="KEGG" id="mcub:MCBB_2224"/>
<accession>A0A1D3L552</accession>
<evidence type="ECO:0000256" key="3">
    <source>
        <dbReference type="ARBA" id="ARBA00022723"/>
    </source>
</evidence>
<gene>
    <name evidence="6 8" type="primary">cbiX</name>
    <name evidence="6" type="synonym">cfbA</name>
    <name evidence="8" type="ORF">MCBB_2224</name>
</gene>
<dbReference type="GO" id="GO:0016852">
    <property type="term" value="F:sirohydrochlorin cobaltochelatase activity"/>
    <property type="evidence" value="ECO:0007669"/>
    <property type="project" value="UniProtKB-UniRule"/>
</dbReference>
<dbReference type="SUPFAM" id="SSF53800">
    <property type="entry name" value="Chelatase"/>
    <property type="match status" value="1"/>
</dbReference>
<evidence type="ECO:0000313" key="8">
    <source>
        <dbReference type="EMBL" id="SCG86763.1"/>
    </source>
</evidence>
<dbReference type="GO" id="GO:0019251">
    <property type="term" value="P:anaerobic cobalamin biosynthetic process"/>
    <property type="evidence" value="ECO:0007669"/>
    <property type="project" value="UniProtKB-UniRule"/>
</dbReference>